<protein>
    <submittedName>
        <fullName evidence="2">Mannosyl-oligosaccharide 1,2-alpha-mannosidase IC</fullName>
    </submittedName>
</protein>
<keyword evidence="3" id="KW-1185">Reference proteome</keyword>
<dbReference type="Gene3D" id="1.50.10.10">
    <property type="match status" value="1"/>
</dbReference>
<evidence type="ECO:0000313" key="2">
    <source>
        <dbReference type="EMBL" id="TNN67686.1"/>
    </source>
</evidence>
<dbReference type="Proteomes" id="UP000314294">
    <property type="component" value="Unassembled WGS sequence"/>
</dbReference>
<sequence>MVEVMVEVLVEVMVEVMVEVVVEVVVMMKFSWDNYKRYAWGKNELRPLTRNGHIGNMFGGRPRKEEVNIARIQAYGKDLSSIRLHKQIQESVGKGSKVILGHLSTVGAFGAIPKRERWRLERTGVGVANSPVIRVEPKGYANGSYHPVTSE</sequence>
<dbReference type="GO" id="GO:0004571">
    <property type="term" value="F:mannosyl-oligosaccharide 1,2-alpha-mannosidase activity"/>
    <property type="evidence" value="ECO:0007669"/>
    <property type="project" value="InterPro"/>
</dbReference>
<organism evidence="2 3">
    <name type="scientific">Liparis tanakae</name>
    <name type="common">Tanaka's snailfish</name>
    <dbReference type="NCBI Taxonomy" id="230148"/>
    <lineage>
        <taxon>Eukaryota</taxon>
        <taxon>Metazoa</taxon>
        <taxon>Chordata</taxon>
        <taxon>Craniata</taxon>
        <taxon>Vertebrata</taxon>
        <taxon>Euteleostomi</taxon>
        <taxon>Actinopterygii</taxon>
        <taxon>Neopterygii</taxon>
        <taxon>Teleostei</taxon>
        <taxon>Neoteleostei</taxon>
        <taxon>Acanthomorphata</taxon>
        <taxon>Eupercaria</taxon>
        <taxon>Perciformes</taxon>
        <taxon>Cottioidei</taxon>
        <taxon>Cottales</taxon>
        <taxon>Liparidae</taxon>
        <taxon>Liparis</taxon>
    </lineage>
</organism>
<name>A0A4Z2HPA8_9TELE</name>
<dbReference type="EMBL" id="SRLO01000200">
    <property type="protein sequence ID" value="TNN67686.1"/>
    <property type="molecule type" value="Genomic_DNA"/>
</dbReference>
<dbReference type="InterPro" id="IPR001382">
    <property type="entry name" value="Glyco_hydro_47"/>
</dbReference>
<dbReference type="GO" id="GO:0005509">
    <property type="term" value="F:calcium ion binding"/>
    <property type="evidence" value="ECO:0007669"/>
    <property type="project" value="InterPro"/>
</dbReference>
<dbReference type="InterPro" id="IPR036026">
    <property type="entry name" value="Seven-hairpin_glycosidases"/>
</dbReference>
<comment type="similarity">
    <text evidence="1">Belongs to the glycosyl hydrolase 47 family.</text>
</comment>
<comment type="caution">
    <text evidence="2">The sequence shown here is derived from an EMBL/GenBank/DDBJ whole genome shotgun (WGS) entry which is preliminary data.</text>
</comment>
<reference evidence="2 3" key="1">
    <citation type="submission" date="2019-03" db="EMBL/GenBank/DDBJ databases">
        <title>First draft genome of Liparis tanakae, snailfish: a comprehensive survey of snailfish specific genes.</title>
        <authorList>
            <person name="Kim W."/>
            <person name="Song I."/>
            <person name="Jeong J.-H."/>
            <person name="Kim D."/>
            <person name="Kim S."/>
            <person name="Ryu S."/>
            <person name="Song J.Y."/>
            <person name="Lee S.K."/>
        </authorList>
    </citation>
    <scope>NUCLEOTIDE SEQUENCE [LARGE SCALE GENOMIC DNA]</scope>
    <source>
        <tissue evidence="2">Muscle</tissue>
    </source>
</reference>
<dbReference type="GO" id="GO:0005975">
    <property type="term" value="P:carbohydrate metabolic process"/>
    <property type="evidence" value="ECO:0007669"/>
    <property type="project" value="InterPro"/>
</dbReference>
<dbReference type="SUPFAM" id="SSF48225">
    <property type="entry name" value="Seven-hairpin glycosidases"/>
    <property type="match status" value="1"/>
</dbReference>
<evidence type="ECO:0000313" key="3">
    <source>
        <dbReference type="Proteomes" id="UP000314294"/>
    </source>
</evidence>
<dbReference type="OrthoDB" id="8118055at2759"/>
<dbReference type="GO" id="GO:0016020">
    <property type="term" value="C:membrane"/>
    <property type="evidence" value="ECO:0007669"/>
    <property type="project" value="InterPro"/>
</dbReference>
<dbReference type="Pfam" id="PF01532">
    <property type="entry name" value="Glyco_hydro_47"/>
    <property type="match status" value="1"/>
</dbReference>
<proteinExistence type="inferred from homology"/>
<evidence type="ECO:0000256" key="1">
    <source>
        <dbReference type="ARBA" id="ARBA00007658"/>
    </source>
</evidence>
<gene>
    <name evidence="2" type="primary">MAN1C1_4</name>
    <name evidence="2" type="ORF">EYF80_022150</name>
</gene>
<accession>A0A4Z2HPA8</accession>
<dbReference type="AlphaFoldDB" id="A0A4Z2HPA8"/>
<dbReference type="InterPro" id="IPR012341">
    <property type="entry name" value="6hp_glycosidase-like_sf"/>
</dbReference>